<name>A0ABZ0QLS5_9VIBR</name>
<gene>
    <name evidence="9" type="primary">tmcA</name>
    <name evidence="12" type="ORF">R8Z52_19700</name>
</gene>
<dbReference type="Pfam" id="PF08351">
    <property type="entry name" value="TmcA_N"/>
    <property type="match status" value="1"/>
</dbReference>
<keyword evidence="4 9" id="KW-0819">tRNA processing</keyword>
<evidence type="ECO:0000256" key="7">
    <source>
        <dbReference type="ARBA" id="ARBA00022884"/>
    </source>
</evidence>
<dbReference type="InterPro" id="IPR007807">
    <property type="entry name" value="TcmA/NAT10_helicase"/>
</dbReference>
<dbReference type="Gene3D" id="3.40.50.300">
    <property type="entry name" value="P-loop containing nucleotide triphosphate hydrolases"/>
    <property type="match status" value="1"/>
</dbReference>
<feature type="domain" description="Helicase ATP-binding" evidence="11">
    <location>
        <begin position="165"/>
        <end position="289"/>
    </location>
</feature>
<keyword evidence="1 9" id="KW-0963">Cytoplasm</keyword>
<organism evidence="12 13">
    <name type="scientific">Vibrio porteresiae DSM 19223</name>
    <dbReference type="NCBI Taxonomy" id="1123496"/>
    <lineage>
        <taxon>Bacteria</taxon>
        <taxon>Pseudomonadati</taxon>
        <taxon>Pseudomonadota</taxon>
        <taxon>Gammaproteobacteria</taxon>
        <taxon>Vibrionales</taxon>
        <taxon>Vibrionaceae</taxon>
        <taxon>Vibrio</taxon>
    </lineage>
</organism>
<dbReference type="Pfam" id="PF05127">
    <property type="entry name" value="NAT10_TcmA_helicase"/>
    <property type="match status" value="1"/>
</dbReference>
<proteinExistence type="inferred from homology"/>
<evidence type="ECO:0000256" key="3">
    <source>
        <dbReference type="ARBA" id="ARBA00022679"/>
    </source>
</evidence>
<dbReference type="PROSITE" id="PS51186">
    <property type="entry name" value="GNAT"/>
    <property type="match status" value="1"/>
</dbReference>
<evidence type="ECO:0000256" key="4">
    <source>
        <dbReference type="ARBA" id="ARBA00022694"/>
    </source>
</evidence>
<feature type="binding site" evidence="9">
    <location>
        <position position="155"/>
    </location>
    <ligand>
        <name>ATP</name>
        <dbReference type="ChEBI" id="CHEBI:30616"/>
    </ligand>
</feature>
<dbReference type="Gene3D" id="1.20.120.890">
    <property type="entry name" value="tRNA(Met) cytidine acetyltransferase, tail domain"/>
    <property type="match status" value="1"/>
</dbReference>
<keyword evidence="7 9" id="KW-0694">RNA-binding</keyword>
<feature type="binding site" evidence="9">
    <location>
        <begin position="466"/>
        <end position="468"/>
    </location>
    <ligand>
        <name>acetyl-CoA</name>
        <dbReference type="ChEBI" id="CHEBI:57288"/>
    </ligand>
</feature>
<comment type="subcellular location">
    <subcellularLocation>
        <location evidence="9">Cytoplasm</location>
    </subcellularLocation>
</comment>
<feature type="binding site" evidence="9">
    <location>
        <position position="323"/>
    </location>
    <ligand>
        <name>ATP</name>
        <dbReference type="ChEBI" id="CHEBI:30616"/>
    </ligand>
</feature>
<dbReference type="RefSeq" id="WP_261897152.1">
    <property type="nucleotide sequence ID" value="NZ_AP024896.1"/>
</dbReference>
<dbReference type="Pfam" id="PF13718">
    <property type="entry name" value="GNAT_acetyltr_2"/>
    <property type="match status" value="2"/>
</dbReference>
<evidence type="ECO:0000256" key="9">
    <source>
        <dbReference type="HAMAP-Rule" id="MF_01886"/>
    </source>
</evidence>
<accession>A0ABZ0QLS5</accession>
<comment type="catalytic activity">
    <reaction evidence="9">
        <text>cytidine(34) in elongator tRNA(Met) + acetyl-CoA + ATP + H2O = N(4)-acetylcytidine(34) in elongator tRNA(Met) + ADP + phosphate + CoA + H(+)</text>
        <dbReference type="Rhea" id="RHEA:43788"/>
        <dbReference type="Rhea" id="RHEA-COMP:10693"/>
        <dbReference type="Rhea" id="RHEA-COMP:10694"/>
        <dbReference type="ChEBI" id="CHEBI:15377"/>
        <dbReference type="ChEBI" id="CHEBI:15378"/>
        <dbReference type="ChEBI" id="CHEBI:30616"/>
        <dbReference type="ChEBI" id="CHEBI:43474"/>
        <dbReference type="ChEBI" id="CHEBI:57287"/>
        <dbReference type="ChEBI" id="CHEBI:57288"/>
        <dbReference type="ChEBI" id="CHEBI:74900"/>
        <dbReference type="ChEBI" id="CHEBI:82748"/>
        <dbReference type="ChEBI" id="CHEBI:456216"/>
        <dbReference type="EC" id="2.3.1.193"/>
    </reaction>
</comment>
<dbReference type="InterPro" id="IPR024914">
    <property type="entry name" value="tRNA_acetyltr_TmcA"/>
</dbReference>
<comment type="function">
    <text evidence="9">Catalyzes the formation of N(4)-acetylcytidine (ac(4)C) at the wobble position of tRNA(Met), by using acetyl-CoA as an acetyl donor and ATP (or GTP).</text>
</comment>
<feature type="domain" description="N-acetyltransferase" evidence="10">
    <location>
        <begin position="361"/>
        <end position="538"/>
    </location>
</feature>
<keyword evidence="5 9" id="KW-0547">Nucleotide-binding</keyword>
<evidence type="ECO:0000256" key="5">
    <source>
        <dbReference type="ARBA" id="ARBA00022741"/>
    </source>
</evidence>
<dbReference type="InterPro" id="IPR014001">
    <property type="entry name" value="Helicase_ATP-bd"/>
</dbReference>
<evidence type="ECO:0000256" key="8">
    <source>
        <dbReference type="ARBA" id="ARBA00023315"/>
    </source>
</evidence>
<comment type="caution">
    <text evidence="9">Lacks conserved residue(s) required for the propagation of feature annotation.</text>
</comment>
<dbReference type="GO" id="GO:0016746">
    <property type="term" value="F:acyltransferase activity"/>
    <property type="evidence" value="ECO:0007669"/>
    <property type="project" value="UniProtKB-KW"/>
</dbReference>
<dbReference type="InterPro" id="IPR038321">
    <property type="entry name" value="TmcA_C_sf"/>
</dbReference>
<dbReference type="SUPFAM" id="SSF55729">
    <property type="entry name" value="Acyl-CoA N-acyltransferases (Nat)"/>
    <property type="match status" value="1"/>
</dbReference>
<evidence type="ECO:0000256" key="6">
    <source>
        <dbReference type="ARBA" id="ARBA00022840"/>
    </source>
</evidence>
<dbReference type="SUPFAM" id="SSF52540">
    <property type="entry name" value="P-loop containing nucleoside triphosphate hydrolases"/>
    <property type="match status" value="1"/>
</dbReference>
<dbReference type="Proteomes" id="UP001304071">
    <property type="component" value="Chromosome 2"/>
</dbReference>
<keyword evidence="3 9" id="KW-0808">Transferase</keyword>
<dbReference type="PROSITE" id="PS51192">
    <property type="entry name" value="HELICASE_ATP_BIND_1"/>
    <property type="match status" value="1"/>
</dbReference>
<dbReference type="EC" id="2.3.1.193" evidence="9"/>
<evidence type="ECO:0000256" key="2">
    <source>
        <dbReference type="ARBA" id="ARBA00022555"/>
    </source>
</evidence>
<dbReference type="PANTHER" id="PTHR10925:SF5">
    <property type="entry name" value="RNA CYTIDINE ACETYLTRANSFERASE"/>
    <property type="match status" value="1"/>
</dbReference>
<protein>
    <recommendedName>
        <fullName evidence="9">tRNA(Met) cytidine acetyltransferase TmcA</fullName>
        <ecNumber evidence="9">2.3.1.193</ecNumber>
    </recommendedName>
</protein>
<keyword evidence="8 9" id="KW-0012">Acyltransferase</keyword>
<keyword evidence="2 9" id="KW-0820">tRNA-binding</keyword>
<evidence type="ECO:0000313" key="13">
    <source>
        <dbReference type="Proteomes" id="UP001304071"/>
    </source>
</evidence>
<dbReference type="InterPro" id="IPR027417">
    <property type="entry name" value="P-loop_NTPase"/>
</dbReference>
<sequence>MNSSLSYLLKLRDVAVEQNCRFGVVLEQDTESAYELCLQFIESAGIQHVFALGTQLNSVSVVQVESHQGHQFLGRECQILIWNLAAPWDANSFSSALGTLRGGGLVLFVARTHSCDLAQTWLNAHLSDLFQLGPYQQTPLPKVEPLSERPSLIQQQQAVELIKKVVTGHRKRPLVLTADRGRGKTSALGIASAQLMQERRIKIVVTAPAAKAVQPLYQHLTTQLTEAQRVKDQVTFHQSSLVFMAPDLILRDKPECDLLIVDEAAALPIPMLQALVEHYHRMVFSSTINGYEGCGRGFTLKFQAWLTKERPGYNTFHMDQPIRWAINDPLEQWQRDAFLLDYELAPLSIEQHQVQYHLIDKQNLVAKPELLQSIFSILVNAHYQTSPNDLFQLLTDPDMVIWVAQDSHSIVGCLLAVKEGGLNPEMVEQICQGKRRPKGHLAAISIANQMGITAAAEQISYRVMRIAVHPDAQRMSIGSSLLNQFCLNEKADFFSTSFGATDSLVEFWHRNGFEPVRLGSKRDQASGCYSLLMVKSDKVDWLQQANALFYQHLLFELDDNFKQLDGSLIRWCLMQRIHYGKANKIHERLIGYYVQGGGNYESCAFIMAEWLLGLPSEQWASISNLLIAKVLQKWSWQECASSFSLSGRKQVENKLREELKRVLDNLHCKVIN</sequence>
<reference evidence="12 13" key="1">
    <citation type="submission" date="2023-11" db="EMBL/GenBank/DDBJ databases">
        <title>Plant-associative lifestyle of Vibrio porteresiae and its evolutionary dynamics.</title>
        <authorList>
            <person name="Rameshkumar N."/>
            <person name="Kirti K."/>
        </authorList>
    </citation>
    <scope>NUCLEOTIDE SEQUENCE [LARGE SCALE GENOMIC DNA]</scope>
    <source>
        <strain evidence="12 13">MSSRF30</strain>
    </source>
</reference>
<dbReference type="PANTHER" id="PTHR10925">
    <property type="entry name" value="N-ACETYLTRANSFERASE 10"/>
    <property type="match status" value="1"/>
</dbReference>
<comment type="similarity">
    <text evidence="9">Belongs to the TmcA family.</text>
</comment>
<evidence type="ECO:0000256" key="1">
    <source>
        <dbReference type="ARBA" id="ARBA00022490"/>
    </source>
</evidence>
<dbReference type="HAMAP" id="MF_01886">
    <property type="entry name" value="tRNA_acetyltr_TmcA"/>
    <property type="match status" value="1"/>
</dbReference>
<dbReference type="InterPro" id="IPR000182">
    <property type="entry name" value="GNAT_dom"/>
</dbReference>
<dbReference type="EMBL" id="CP138204">
    <property type="protein sequence ID" value="WPC76755.1"/>
    <property type="molecule type" value="Genomic_DNA"/>
</dbReference>
<dbReference type="InterPro" id="IPR016181">
    <property type="entry name" value="Acyl_CoA_acyltransferase"/>
</dbReference>
<dbReference type="Gene3D" id="3.40.630.30">
    <property type="match status" value="1"/>
</dbReference>
<keyword evidence="13" id="KW-1185">Reference proteome</keyword>
<dbReference type="InterPro" id="IPR013562">
    <property type="entry name" value="TmcA/NAT10_N"/>
</dbReference>
<evidence type="ECO:0000259" key="11">
    <source>
        <dbReference type="PROSITE" id="PS51192"/>
    </source>
</evidence>
<feature type="binding site" evidence="9">
    <location>
        <position position="510"/>
    </location>
    <ligand>
        <name>acetyl-CoA</name>
        <dbReference type="ChEBI" id="CHEBI:57288"/>
    </ligand>
</feature>
<evidence type="ECO:0000313" key="12">
    <source>
        <dbReference type="EMBL" id="WPC76755.1"/>
    </source>
</evidence>
<keyword evidence="6 9" id="KW-0067">ATP-binding</keyword>
<evidence type="ECO:0000259" key="10">
    <source>
        <dbReference type="PROSITE" id="PS51186"/>
    </source>
</evidence>
<dbReference type="InterPro" id="IPR032672">
    <property type="entry name" value="TmcA/NAT10/Kre33"/>
</dbReference>
<dbReference type="Gene3D" id="3.40.50.11040">
    <property type="match status" value="1"/>
</dbReference>